<keyword evidence="1" id="KW-0805">Transcription regulation</keyword>
<dbReference type="InterPro" id="IPR000835">
    <property type="entry name" value="HTH_MarR-typ"/>
</dbReference>
<name>A0ABN3TS65_9ACTN</name>
<accession>A0ABN3TS65</accession>
<keyword evidence="2" id="KW-0238">DNA-binding</keyword>
<dbReference type="Pfam" id="PF01047">
    <property type="entry name" value="MarR"/>
    <property type="match status" value="1"/>
</dbReference>
<evidence type="ECO:0000256" key="4">
    <source>
        <dbReference type="SAM" id="MobiDB-lite"/>
    </source>
</evidence>
<feature type="region of interest" description="Disordered" evidence="4">
    <location>
        <begin position="1"/>
        <end position="23"/>
    </location>
</feature>
<gene>
    <name evidence="6" type="ORF">GCM10010315_29360</name>
</gene>
<evidence type="ECO:0000256" key="1">
    <source>
        <dbReference type="ARBA" id="ARBA00023015"/>
    </source>
</evidence>
<keyword evidence="3" id="KW-0804">Transcription</keyword>
<feature type="domain" description="HTH marR-type" evidence="5">
    <location>
        <begin position="1"/>
        <end position="156"/>
    </location>
</feature>
<evidence type="ECO:0000256" key="2">
    <source>
        <dbReference type="ARBA" id="ARBA00023125"/>
    </source>
</evidence>
<dbReference type="InterPro" id="IPR036388">
    <property type="entry name" value="WH-like_DNA-bd_sf"/>
</dbReference>
<dbReference type="InterPro" id="IPR036390">
    <property type="entry name" value="WH_DNA-bd_sf"/>
</dbReference>
<dbReference type="PANTHER" id="PTHR33164:SF64">
    <property type="entry name" value="TRANSCRIPTIONAL REGULATOR SLYA"/>
    <property type="match status" value="1"/>
</dbReference>
<protein>
    <recommendedName>
        <fullName evidence="5">HTH marR-type domain-containing protein</fullName>
    </recommendedName>
</protein>
<keyword evidence="7" id="KW-1185">Reference proteome</keyword>
<evidence type="ECO:0000256" key="3">
    <source>
        <dbReference type="ARBA" id="ARBA00023163"/>
    </source>
</evidence>
<sequence>MTTVHAHEAHDAHDAHEAHDAHAAEAQQAWSNLCAIVLGGNERRKEVVDALGMSFFRIKALRRIAKGPLTLRRLAEELLTDRPYTTLVVDDLAGRGLVERSPNPADRRSKIVSLTPAGRDAALRAERILGTPPPALLGLPPEDLRALARITARLAAGPGGENGPEENGPEEDRPEPDAG</sequence>
<feature type="compositionally biased region" description="Acidic residues" evidence="4">
    <location>
        <begin position="163"/>
        <end position="179"/>
    </location>
</feature>
<dbReference type="SMART" id="SM00347">
    <property type="entry name" value="HTH_MARR"/>
    <property type="match status" value="1"/>
</dbReference>
<evidence type="ECO:0000313" key="7">
    <source>
        <dbReference type="Proteomes" id="UP001500886"/>
    </source>
</evidence>
<organism evidence="6 7">
    <name type="scientific">Streptomyces luteosporeus</name>
    <dbReference type="NCBI Taxonomy" id="173856"/>
    <lineage>
        <taxon>Bacteria</taxon>
        <taxon>Bacillati</taxon>
        <taxon>Actinomycetota</taxon>
        <taxon>Actinomycetes</taxon>
        <taxon>Kitasatosporales</taxon>
        <taxon>Streptomycetaceae</taxon>
        <taxon>Streptomyces</taxon>
    </lineage>
</organism>
<dbReference type="Gene3D" id="1.10.10.10">
    <property type="entry name" value="Winged helix-like DNA-binding domain superfamily/Winged helix DNA-binding domain"/>
    <property type="match status" value="1"/>
</dbReference>
<evidence type="ECO:0000313" key="6">
    <source>
        <dbReference type="EMBL" id="GAA2717035.1"/>
    </source>
</evidence>
<dbReference type="PRINTS" id="PR00598">
    <property type="entry name" value="HTHMARR"/>
</dbReference>
<dbReference type="EMBL" id="BAAASL010000009">
    <property type="protein sequence ID" value="GAA2717035.1"/>
    <property type="molecule type" value="Genomic_DNA"/>
</dbReference>
<feature type="region of interest" description="Disordered" evidence="4">
    <location>
        <begin position="153"/>
        <end position="179"/>
    </location>
</feature>
<dbReference type="InterPro" id="IPR039422">
    <property type="entry name" value="MarR/SlyA-like"/>
</dbReference>
<dbReference type="SUPFAM" id="SSF46785">
    <property type="entry name" value="Winged helix' DNA-binding domain"/>
    <property type="match status" value="1"/>
</dbReference>
<proteinExistence type="predicted"/>
<dbReference type="RefSeq" id="WP_344435626.1">
    <property type="nucleotide sequence ID" value="NZ_BAAASL010000009.1"/>
</dbReference>
<evidence type="ECO:0000259" key="5">
    <source>
        <dbReference type="PROSITE" id="PS50995"/>
    </source>
</evidence>
<dbReference type="PANTHER" id="PTHR33164">
    <property type="entry name" value="TRANSCRIPTIONAL REGULATOR, MARR FAMILY"/>
    <property type="match status" value="1"/>
</dbReference>
<dbReference type="PROSITE" id="PS50995">
    <property type="entry name" value="HTH_MARR_2"/>
    <property type="match status" value="1"/>
</dbReference>
<reference evidence="6 7" key="1">
    <citation type="journal article" date="2019" name="Int. J. Syst. Evol. Microbiol.">
        <title>The Global Catalogue of Microorganisms (GCM) 10K type strain sequencing project: providing services to taxonomists for standard genome sequencing and annotation.</title>
        <authorList>
            <consortium name="The Broad Institute Genomics Platform"/>
            <consortium name="The Broad Institute Genome Sequencing Center for Infectious Disease"/>
            <person name="Wu L."/>
            <person name="Ma J."/>
        </authorList>
    </citation>
    <scope>NUCLEOTIDE SEQUENCE [LARGE SCALE GENOMIC DNA]</scope>
    <source>
        <strain evidence="6 7">JCM 4542</strain>
    </source>
</reference>
<comment type="caution">
    <text evidence="6">The sequence shown here is derived from an EMBL/GenBank/DDBJ whole genome shotgun (WGS) entry which is preliminary data.</text>
</comment>
<dbReference type="Proteomes" id="UP001500886">
    <property type="component" value="Unassembled WGS sequence"/>
</dbReference>